<feature type="compositionally biased region" description="Polar residues" evidence="1">
    <location>
        <begin position="300"/>
        <end position="317"/>
    </location>
</feature>
<dbReference type="AlphaFoldDB" id="A0A1C7NAF9"/>
<feature type="region of interest" description="Disordered" evidence="1">
    <location>
        <begin position="300"/>
        <end position="363"/>
    </location>
</feature>
<evidence type="ECO:0000313" key="3">
    <source>
        <dbReference type="EMBL" id="OBZ85689.1"/>
    </source>
</evidence>
<feature type="compositionally biased region" description="Polar residues" evidence="1">
    <location>
        <begin position="327"/>
        <end position="339"/>
    </location>
</feature>
<dbReference type="OrthoDB" id="2284384at2759"/>
<feature type="compositionally biased region" description="Basic and acidic residues" evidence="1">
    <location>
        <begin position="1"/>
        <end position="12"/>
    </location>
</feature>
<keyword evidence="4" id="KW-1185">Reference proteome</keyword>
<feature type="compositionally biased region" description="Low complexity" evidence="1">
    <location>
        <begin position="340"/>
        <end position="349"/>
    </location>
</feature>
<dbReference type="InParanoid" id="A0A1C7NAF9"/>
<gene>
    <name evidence="3" type="ORF">A0J61_06260</name>
</gene>
<accession>A0A1C7NAF9</accession>
<organism evidence="3 4">
    <name type="scientific">Choanephora cucurbitarum</name>
    <dbReference type="NCBI Taxonomy" id="101091"/>
    <lineage>
        <taxon>Eukaryota</taxon>
        <taxon>Fungi</taxon>
        <taxon>Fungi incertae sedis</taxon>
        <taxon>Mucoromycota</taxon>
        <taxon>Mucoromycotina</taxon>
        <taxon>Mucoromycetes</taxon>
        <taxon>Mucorales</taxon>
        <taxon>Mucorineae</taxon>
        <taxon>Choanephoraceae</taxon>
        <taxon>Choanephoroideae</taxon>
        <taxon>Choanephora</taxon>
    </lineage>
</organism>
<sequence>MLNDHSLEKRSETTPCATPSSTYSREYRSSCNSDSACAGVECNSDACSRFRCNRTGQIQIQVNSTAYNDTQEHKKTALIAGLTTGFVVLALIAATVVGLAYRRRRKKRKEQEQKEIEKQVNMDFLPPNLPSSTMPSTPISLLPSVSETSRSSTIPNHWHHIQAVIPLDYDHPQSPFIVGAHSLQIPHLDDTSHTIRRSLNIQPQQVSPACPSRASSVRVTKHDHHHTPKSAKTYHNTTFKRAVSIKHHLSSANDTTHIGNLTDDIKMAKPTIARIDTIMSQNKDGSISRQRSLRKIDSNEQLATPDSESNVTPTSDSGRIDVYFCPPSSSLQESSTHPNQSQVSVQSSSTMGDGEITVYYRPP</sequence>
<keyword evidence="2" id="KW-0812">Transmembrane</keyword>
<name>A0A1C7NAF9_9FUNG</name>
<proteinExistence type="predicted"/>
<keyword evidence="2" id="KW-1133">Transmembrane helix</keyword>
<feature type="transmembrane region" description="Helical" evidence="2">
    <location>
        <begin position="77"/>
        <end position="101"/>
    </location>
</feature>
<evidence type="ECO:0000313" key="4">
    <source>
        <dbReference type="Proteomes" id="UP000093000"/>
    </source>
</evidence>
<reference evidence="3 4" key="1">
    <citation type="submission" date="2016-03" db="EMBL/GenBank/DDBJ databases">
        <title>Choanephora cucurbitarum.</title>
        <authorList>
            <person name="Min B."/>
            <person name="Park H."/>
            <person name="Park J.-H."/>
            <person name="Shin H.-D."/>
            <person name="Choi I.-G."/>
        </authorList>
    </citation>
    <scope>NUCLEOTIDE SEQUENCE [LARGE SCALE GENOMIC DNA]</scope>
    <source>
        <strain evidence="3 4">KUS-F28377</strain>
    </source>
</reference>
<dbReference type="Proteomes" id="UP000093000">
    <property type="component" value="Unassembled WGS sequence"/>
</dbReference>
<evidence type="ECO:0000256" key="2">
    <source>
        <dbReference type="SAM" id="Phobius"/>
    </source>
</evidence>
<protein>
    <submittedName>
        <fullName evidence="3">Uncharacterized protein</fullName>
    </submittedName>
</protein>
<dbReference type="EMBL" id="LUGH01000370">
    <property type="protein sequence ID" value="OBZ85689.1"/>
    <property type="molecule type" value="Genomic_DNA"/>
</dbReference>
<evidence type="ECO:0000256" key="1">
    <source>
        <dbReference type="SAM" id="MobiDB-lite"/>
    </source>
</evidence>
<feature type="region of interest" description="Disordered" evidence="1">
    <location>
        <begin position="1"/>
        <end position="20"/>
    </location>
</feature>
<comment type="caution">
    <text evidence="3">The sequence shown here is derived from an EMBL/GenBank/DDBJ whole genome shotgun (WGS) entry which is preliminary data.</text>
</comment>
<keyword evidence="2" id="KW-0472">Membrane</keyword>